<proteinExistence type="predicted"/>
<feature type="transmembrane region" description="Helical" evidence="1">
    <location>
        <begin position="191"/>
        <end position="209"/>
    </location>
</feature>
<dbReference type="InterPro" id="IPR041698">
    <property type="entry name" value="Methyltransf_25"/>
</dbReference>
<protein>
    <submittedName>
        <fullName evidence="3">Methyltransferase domain protein</fullName>
    </submittedName>
</protein>
<dbReference type="EMBL" id="MK500551">
    <property type="protein sequence ID" value="QBK91601.1"/>
    <property type="molecule type" value="Genomic_DNA"/>
</dbReference>
<dbReference type="GO" id="GO:0008168">
    <property type="term" value="F:methyltransferase activity"/>
    <property type="evidence" value="ECO:0007669"/>
    <property type="project" value="UniProtKB-KW"/>
</dbReference>
<keyword evidence="3" id="KW-0489">Methyltransferase</keyword>
<keyword evidence="3" id="KW-0808">Transferase</keyword>
<keyword evidence="1" id="KW-0472">Membrane</keyword>
<evidence type="ECO:0000256" key="1">
    <source>
        <dbReference type="SAM" id="Phobius"/>
    </source>
</evidence>
<gene>
    <name evidence="3" type="ORF">LCPAC302_02210</name>
</gene>
<reference evidence="3" key="1">
    <citation type="journal article" date="2019" name="MBio">
        <title>Virus Genomes from Deep Sea Sediments Expand the Ocean Megavirome and Support Independent Origins of Viral Gigantism.</title>
        <authorList>
            <person name="Backstrom D."/>
            <person name="Yutin N."/>
            <person name="Jorgensen S.L."/>
            <person name="Dharamshi J."/>
            <person name="Homa F."/>
            <person name="Zaremba-Niedwiedzka K."/>
            <person name="Spang A."/>
            <person name="Wolf Y.I."/>
            <person name="Koonin E.V."/>
            <person name="Ettema T.J."/>
        </authorList>
    </citation>
    <scope>NUCLEOTIDE SEQUENCE</scope>
</reference>
<sequence length="259" mass="31009">MTEIDLKFNNIYKNNTWGNGSGWGSSYKYNRSYVNFLQKYLKQYKINSVLDIGCGDWQLAKRIEWSYDNKKIKYIGADVSSYIIEKNKKKYGNENIRFIKFDVIQDKIPNVDLVIIKDVLQHLNNKSVKIVLKKLKRCKRVLVINDTNNMMFWNNSDIKTGDFRSIDINQSPFTADFNQVHYYRPTFQHNYFIIIVLVIILLIGLTFYYKTPFIVFFYLIPLILLLTILRFSPYKSIHEYKLDRFSHDKENNLFINYYL</sequence>
<feature type="transmembrane region" description="Helical" evidence="1">
    <location>
        <begin position="215"/>
        <end position="232"/>
    </location>
</feature>
<dbReference type="SUPFAM" id="SSF53335">
    <property type="entry name" value="S-adenosyl-L-methionine-dependent methyltransferases"/>
    <property type="match status" value="1"/>
</dbReference>
<dbReference type="CDD" id="cd02440">
    <property type="entry name" value="AdoMet_MTases"/>
    <property type="match status" value="1"/>
</dbReference>
<evidence type="ECO:0000313" key="3">
    <source>
        <dbReference type="EMBL" id="QBK91601.1"/>
    </source>
</evidence>
<accession>A0A481ZAC3</accession>
<name>A0A481ZAC3_9VIRU</name>
<dbReference type="InterPro" id="IPR029063">
    <property type="entry name" value="SAM-dependent_MTases_sf"/>
</dbReference>
<dbReference type="Gene3D" id="3.40.50.150">
    <property type="entry name" value="Vaccinia Virus protein VP39"/>
    <property type="match status" value="1"/>
</dbReference>
<dbReference type="GO" id="GO:0032259">
    <property type="term" value="P:methylation"/>
    <property type="evidence" value="ECO:0007669"/>
    <property type="project" value="UniProtKB-KW"/>
</dbReference>
<dbReference type="Pfam" id="PF13649">
    <property type="entry name" value="Methyltransf_25"/>
    <property type="match status" value="1"/>
</dbReference>
<keyword evidence="1" id="KW-1133">Transmembrane helix</keyword>
<organism evidence="3">
    <name type="scientific">Pithovirus LCPAC302</name>
    <dbReference type="NCBI Taxonomy" id="2506593"/>
    <lineage>
        <taxon>Viruses</taxon>
        <taxon>Pithoviruses</taxon>
    </lineage>
</organism>
<keyword evidence="1" id="KW-0812">Transmembrane</keyword>
<feature type="domain" description="Methyltransferase" evidence="2">
    <location>
        <begin position="49"/>
        <end position="138"/>
    </location>
</feature>
<evidence type="ECO:0000259" key="2">
    <source>
        <dbReference type="Pfam" id="PF13649"/>
    </source>
</evidence>